<reference evidence="3 4" key="1">
    <citation type="journal article" date="2019" name="Int. J. Syst. Evol. Microbiol.">
        <title>The Global Catalogue of Microorganisms (GCM) 10K type strain sequencing project: providing services to taxonomists for standard genome sequencing and annotation.</title>
        <authorList>
            <consortium name="The Broad Institute Genomics Platform"/>
            <consortium name="The Broad Institute Genome Sequencing Center for Infectious Disease"/>
            <person name="Wu L."/>
            <person name="Ma J."/>
        </authorList>
    </citation>
    <scope>NUCLEOTIDE SEQUENCE [LARGE SCALE GENOMIC DNA]</scope>
    <source>
        <strain evidence="3 4">JCM 16117</strain>
    </source>
</reference>
<name>A0ABN3DI91_9MICO</name>
<dbReference type="EMBL" id="BAAAQY010000004">
    <property type="protein sequence ID" value="GAA2231968.1"/>
    <property type="molecule type" value="Genomic_DNA"/>
</dbReference>
<dbReference type="Pfam" id="PF00561">
    <property type="entry name" value="Abhydrolase_1"/>
    <property type="match status" value="1"/>
</dbReference>
<organism evidence="3 4">
    <name type="scientific">Herbiconiux moechotypicola</name>
    <dbReference type="NCBI Taxonomy" id="637393"/>
    <lineage>
        <taxon>Bacteria</taxon>
        <taxon>Bacillati</taxon>
        <taxon>Actinomycetota</taxon>
        <taxon>Actinomycetes</taxon>
        <taxon>Micrococcales</taxon>
        <taxon>Microbacteriaceae</taxon>
        <taxon>Herbiconiux</taxon>
    </lineage>
</organism>
<accession>A0ABN3DI91</accession>
<feature type="domain" description="AB hydrolase-1" evidence="2">
    <location>
        <begin position="27"/>
        <end position="134"/>
    </location>
</feature>
<keyword evidence="1 3" id="KW-0378">Hydrolase</keyword>
<evidence type="ECO:0000313" key="3">
    <source>
        <dbReference type="EMBL" id="GAA2231968.1"/>
    </source>
</evidence>
<proteinExistence type="predicted"/>
<dbReference type="Gene3D" id="3.40.50.1820">
    <property type="entry name" value="alpha/beta hydrolase"/>
    <property type="match status" value="1"/>
</dbReference>
<evidence type="ECO:0000313" key="4">
    <source>
        <dbReference type="Proteomes" id="UP001500929"/>
    </source>
</evidence>
<dbReference type="PRINTS" id="PR00111">
    <property type="entry name" value="ABHYDROLASE"/>
</dbReference>
<dbReference type="SUPFAM" id="SSF53474">
    <property type="entry name" value="alpha/beta-Hydrolases"/>
    <property type="match status" value="1"/>
</dbReference>
<keyword evidence="4" id="KW-1185">Reference proteome</keyword>
<dbReference type="Proteomes" id="UP001500929">
    <property type="component" value="Unassembled WGS sequence"/>
</dbReference>
<comment type="caution">
    <text evidence="3">The sequence shown here is derived from an EMBL/GenBank/DDBJ whole genome shotgun (WGS) entry which is preliminary data.</text>
</comment>
<protein>
    <submittedName>
        <fullName evidence="3">Alpha/beta hydrolase</fullName>
    </submittedName>
</protein>
<evidence type="ECO:0000259" key="2">
    <source>
        <dbReference type="Pfam" id="PF00561"/>
    </source>
</evidence>
<dbReference type="InterPro" id="IPR050266">
    <property type="entry name" value="AB_hydrolase_sf"/>
</dbReference>
<dbReference type="InterPro" id="IPR000073">
    <property type="entry name" value="AB_hydrolase_1"/>
</dbReference>
<gene>
    <name evidence="3" type="ORF">GCM10009851_16230</name>
</gene>
<dbReference type="PANTHER" id="PTHR43798">
    <property type="entry name" value="MONOACYLGLYCEROL LIPASE"/>
    <property type="match status" value="1"/>
</dbReference>
<evidence type="ECO:0000256" key="1">
    <source>
        <dbReference type="ARBA" id="ARBA00022801"/>
    </source>
</evidence>
<dbReference type="InterPro" id="IPR029058">
    <property type="entry name" value="AB_hydrolase_fold"/>
</dbReference>
<dbReference type="GO" id="GO:0016787">
    <property type="term" value="F:hydrolase activity"/>
    <property type="evidence" value="ECO:0007669"/>
    <property type="project" value="UniProtKB-KW"/>
</dbReference>
<dbReference type="RefSeq" id="WP_259479120.1">
    <property type="nucleotide sequence ID" value="NZ_BAAAQY010000004.1"/>
</dbReference>
<sequence length="270" mass="28275">MDSALNPVDGTRIAYRVTAEPGASGTPVVLAHGTALSKAIWRGFGYLRALAPDRPVIVVDLRGHGSSGKPHEADAYAMDRFVGDMVAVLDAAGVERAHFAGYSLGGRLGFSLAASHPERLASLTSLAGAPATGVGVFDRVFFEGSIEALEKGGMSGFLEEWRLASGAEVDAATRAAFLANDPVALAAYMRAAEAAPRVTDAEIERFAMPVLLVAGTRDRSRLVAAEHVHALLPEPRSELVVLDGATHADTPRQPAVPGLVRDFLTRADAA</sequence>
<dbReference type="PANTHER" id="PTHR43798:SF31">
    <property type="entry name" value="AB HYDROLASE SUPERFAMILY PROTEIN YCLE"/>
    <property type="match status" value="1"/>
</dbReference>